<dbReference type="PANTHER" id="PTHR43135:SF3">
    <property type="entry name" value="ALPHA-D-RIBOSE 1-METHYLPHOSPHONATE 5-TRIPHOSPHATE DIPHOSPHATASE"/>
    <property type="match status" value="1"/>
</dbReference>
<dbReference type="CDD" id="cd01299">
    <property type="entry name" value="Met_dep_hydrolase_A"/>
    <property type="match status" value="1"/>
</dbReference>
<feature type="non-terminal residue" evidence="3">
    <location>
        <position position="1098"/>
    </location>
</feature>
<protein>
    <recommendedName>
        <fullName evidence="2">Amidohydrolase-related domain-containing protein</fullName>
    </recommendedName>
</protein>
<dbReference type="InterPro" id="IPR051781">
    <property type="entry name" value="Metallo-dep_Hydrolase"/>
</dbReference>
<dbReference type="InterPro" id="IPR011059">
    <property type="entry name" value="Metal-dep_hydrolase_composite"/>
</dbReference>
<dbReference type="Pfam" id="PF01979">
    <property type="entry name" value="Amidohydro_1"/>
    <property type="match status" value="1"/>
</dbReference>
<evidence type="ECO:0000313" key="3">
    <source>
        <dbReference type="EMBL" id="TDL28048.1"/>
    </source>
</evidence>
<dbReference type="OrthoDB" id="5595695at2759"/>
<dbReference type="CDD" id="cd09917">
    <property type="entry name" value="F-box_SF"/>
    <property type="match status" value="1"/>
</dbReference>
<evidence type="ECO:0000259" key="2">
    <source>
        <dbReference type="Pfam" id="PF01979"/>
    </source>
</evidence>
<dbReference type="Proteomes" id="UP000294933">
    <property type="component" value="Unassembled WGS sequence"/>
</dbReference>
<keyword evidence="4" id="KW-1185">Reference proteome</keyword>
<dbReference type="PANTHER" id="PTHR43135">
    <property type="entry name" value="ALPHA-D-RIBOSE 1-METHYLPHOSPHONATE 5-TRIPHOSPHATE DIPHOSPHATASE"/>
    <property type="match status" value="1"/>
</dbReference>
<dbReference type="SUPFAM" id="SSF51556">
    <property type="entry name" value="Metallo-dependent hydrolases"/>
    <property type="match status" value="1"/>
</dbReference>
<sequence length="1098" mass="121791">MALVRLPDEILVEIAFQTALLDFLGPPCHLVSLLCVSKSLHNRVTRTNDLMASIFKAKFDITAPRRRLGPGALLAKNLPPQLRTYCTTLQRLKAGDIYAPTVEDDLLTAWIMMTENDGKNAAHLRHWASLRTFMERFVVARLWEGQTATGWPLDNKINSLALWLLWMTSDYQSLRTEPTDQRQQIIRLVTPFVVAAFRYSAFNLPDLYFHNDIDMDDLPFSVPTAHGPYPHYPTAAITEIVHFGRTIGIYPPILSAAANLVWFSRVEIGGFQPPPNANIPSTRQEAVALGYQGATLSDYVLINSQPHAKLLDCGAPDWRRSLSPSQLKLEDKGWQVPGLKARSAKFDNDWERAMSFLLLQPVGPVYTLGLLSGRWIGRMVAPMEGQYMALMANPNAPTFTDFDPFLASKPLFVRIREHHAVAPNKPFPCDDKPYAVDDGIRNAWLRTPCILQEKSEKRHLKLKCDDEWYQYDTYTPGEPVVHDASVCARCVFDNTGLPIDSDDDSMDYDDSLDSVDSSSDDGQWPDSAEYDRNVEEIFREAGLGRGDNSDVVELGFQDPPCDGSPDVMFTGETEEWYGDAWGAFRFYGRVRKCDGLIALVRSPARMWGTWILRGYIHAGENFTGKMRLYPSISSAVVVGDSLQHTAYIDPRTCSRISIVAGNLFDPYTLLFISGQVITVSERSGLVLDVSPLSESSVDFNSTRVIDLRDHTVLPGLVDAHVHFFLHPYDETAWEDQVLKETLVERTVRATNHARTTLLAGFTTVRDLGTEGALDADVAFRKCLSGPKPLIPGPRYFCANRAIVSTGSYGPKGTLHVNQEGVEGITGADVADGVEECRKVVRRQIGAGADWIKVYADYRARSRIAEVSSESGRASNPIFTTAELKEIIDTAHSYGVKVAAHATNSKTTQQLIDCHVDSIEHGYNLDNETLQSMRKEGVVWVPTLAAYETVGDKKVWARAQDTFRRGLAAGVRIACGGDTGVFAHGANSRELALMVECGADPWQVLQWATLGGWECVRSSAWEGAAGRERIQHIPQLAGVRSTVGDNEVPFGVIRRGFSADIIATTGDLTNDFRSAMTPEKMSFVMKGGKVFKMNGQATF</sequence>
<dbReference type="STRING" id="50990.A0A4Y7QLC3"/>
<accession>A0A4Y7QLC3</accession>
<dbReference type="VEuPathDB" id="FungiDB:BD410DRAFT_739450"/>
<dbReference type="SUPFAM" id="SSF51338">
    <property type="entry name" value="Composite domain of metallo-dependent hydrolases"/>
    <property type="match status" value="2"/>
</dbReference>
<dbReference type="InterPro" id="IPR057744">
    <property type="entry name" value="OTAase-like"/>
</dbReference>
<dbReference type="InterPro" id="IPR006680">
    <property type="entry name" value="Amidohydro-rel"/>
</dbReference>
<proteinExistence type="predicted"/>
<dbReference type="Gene3D" id="2.30.40.10">
    <property type="entry name" value="Urease, subunit C, domain 1"/>
    <property type="match status" value="1"/>
</dbReference>
<evidence type="ECO:0000256" key="1">
    <source>
        <dbReference type="SAM" id="MobiDB-lite"/>
    </source>
</evidence>
<dbReference type="Gene3D" id="3.20.20.140">
    <property type="entry name" value="Metal-dependent hydrolases"/>
    <property type="match status" value="1"/>
</dbReference>
<dbReference type="GO" id="GO:0016810">
    <property type="term" value="F:hydrolase activity, acting on carbon-nitrogen (but not peptide) bonds"/>
    <property type="evidence" value="ECO:0007669"/>
    <property type="project" value="InterPro"/>
</dbReference>
<feature type="compositionally biased region" description="Acidic residues" evidence="1">
    <location>
        <begin position="501"/>
        <end position="513"/>
    </location>
</feature>
<dbReference type="AlphaFoldDB" id="A0A4Y7QLC3"/>
<feature type="domain" description="Amidohydrolase-related" evidence="2">
    <location>
        <begin position="711"/>
        <end position="1015"/>
    </location>
</feature>
<dbReference type="InterPro" id="IPR032466">
    <property type="entry name" value="Metal_Hydrolase"/>
</dbReference>
<reference evidence="3 4" key="1">
    <citation type="submission" date="2018-06" db="EMBL/GenBank/DDBJ databases">
        <title>A transcriptomic atlas of mushroom development highlights an independent origin of complex multicellularity.</title>
        <authorList>
            <consortium name="DOE Joint Genome Institute"/>
            <person name="Krizsan K."/>
            <person name="Almasi E."/>
            <person name="Merenyi Z."/>
            <person name="Sahu N."/>
            <person name="Viragh M."/>
            <person name="Koszo T."/>
            <person name="Mondo S."/>
            <person name="Kiss B."/>
            <person name="Balint B."/>
            <person name="Kues U."/>
            <person name="Barry K."/>
            <person name="Hegedus J.C."/>
            <person name="Henrissat B."/>
            <person name="Johnson J."/>
            <person name="Lipzen A."/>
            <person name="Ohm R."/>
            <person name="Nagy I."/>
            <person name="Pangilinan J."/>
            <person name="Yan J."/>
            <person name="Xiong Y."/>
            <person name="Grigoriev I.V."/>
            <person name="Hibbett D.S."/>
            <person name="Nagy L.G."/>
        </authorList>
    </citation>
    <scope>NUCLEOTIDE SEQUENCE [LARGE SCALE GENOMIC DNA]</scope>
    <source>
        <strain evidence="3 4">SZMC22713</strain>
    </source>
</reference>
<dbReference type="EMBL" id="ML170158">
    <property type="protein sequence ID" value="TDL28048.1"/>
    <property type="molecule type" value="Genomic_DNA"/>
</dbReference>
<feature type="region of interest" description="Disordered" evidence="1">
    <location>
        <begin position="501"/>
        <end position="527"/>
    </location>
</feature>
<evidence type="ECO:0000313" key="4">
    <source>
        <dbReference type="Proteomes" id="UP000294933"/>
    </source>
</evidence>
<gene>
    <name evidence="3" type="ORF">BD410DRAFT_739450</name>
</gene>
<name>A0A4Y7QLC3_9AGAM</name>
<organism evidence="3 4">
    <name type="scientific">Rickenella mellea</name>
    <dbReference type="NCBI Taxonomy" id="50990"/>
    <lineage>
        <taxon>Eukaryota</taxon>
        <taxon>Fungi</taxon>
        <taxon>Dikarya</taxon>
        <taxon>Basidiomycota</taxon>
        <taxon>Agaricomycotina</taxon>
        <taxon>Agaricomycetes</taxon>
        <taxon>Hymenochaetales</taxon>
        <taxon>Rickenellaceae</taxon>
        <taxon>Rickenella</taxon>
    </lineage>
</organism>